<evidence type="ECO:0000256" key="1">
    <source>
        <dbReference type="SAM" id="MobiDB-lite"/>
    </source>
</evidence>
<evidence type="ECO:0000313" key="2">
    <source>
        <dbReference type="EMBL" id="MXU90993.1"/>
    </source>
</evidence>
<protein>
    <submittedName>
        <fullName evidence="2">Uncharacterized protein</fullName>
    </submittedName>
</protein>
<dbReference type="AlphaFoldDB" id="A0A6B0UN04"/>
<feature type="compositionally biased region" description="Low complexity" evidence="1">
    <location>
        <begin position="92"/>
        <end position="102"/>
    </location>
</feature>
<reference evidence="2" key="1">
    <citation type="submission" date="2019-12" db="EMBL/GenBank/DDBJ databases">
        <title>An insight into the sialome of adult female Ixodes ricinus ticks feeding for 6 days.</title>
        <authorList>
            <person name="Perner J."/>
            <person name="Ribeiro J.M.C."/>
        </authorList>
    </citation>
    <scope>NUCLEOTIDE SEQUENCE</scope>
    <source>
        <strain evidence="2">Semi-engorged</strain>
        <tissue evidence="2">Salivary glands</tissue>
    </source>
</reference>
<organism evidence="2">
    <name type="scientific">Ixodes ricinus</name>
    <name type="common">Common tick</name>
    <name type="synonym">Acarus ricinus</name>
    <dbReference type="NCBI Taxonomy" id="34613"/>
    <lineage>
        <taxon>Eukaryota</taxon>
        <taxon>Metazoa</taxon>
        <taxon>Ecdysozoa</taxon>
        <taxon>Arthropoda</taxon>
        <taxon>Chelicerata</taxon>
        <taxon>Arachnida</taxon>
        <taxon>Acari</taxon>
        <taxon>Parasitiformes</taxon>
        <taxon>Ixodida</taxon>
        <taxon>Ixodoidea</taxon>
        <taxon>Ixodidae</taxon>
        <taxon>Ixodinae</taxon>
        <taxon>Ixodes</taxon>
    </lineage>
</organism>
<proteinExistence type="predicted"/>
<dbReference type="EMBL" id="GIFC01008910">
    <property type="protein sequence ID" value="MXU90993.1"/>
    <property type="molecule type" value="Transcribed_RNA"/>
</dbReference>
<name>A0A6B0UN04_IXORI</name>
<feature type="region of interest" description="Disordered" evidence="1">
    <location>
        <begin position="74"/>
        <end position="102"/>
    </location>
</feature>
<accession>A0A6B0UN04</accession>
<sequence>MPGNGQRATAASPGTGLLNFLALSPAFCRLSSRASRPSGRQHHTSFTEATETTFTSTNWPCWKENSAGEMTARSLDPRLASEAEPPSSFERTALASPAATSASTRLISDLAPLRSRLTT</sequence>